<dbReference type="EMBL" id="AGNL01007450">
    <property type="protein sequence ID" value="EJK71266.1"/>
    <property type="molecule type" value="Genomic_DNA"/>
</dbReference>
<comment type="caution">
    <text evidence="1">The sequence shown here is derived from an EMBL/GenBank/DDBJ whole genome shotgun (WGS) entry which is preliminary data.</text>
</comment>
<evidence type="ECO:0000313" key="2">
    <source>
        <dbReference type="Proteomes" id="UP000266841"/>
    </source>
</evidence>
<organism evidence="1 2">
    <name type="scientific">Thalassiosira oceanica</name>
    <name type="common">Marine diatom</name>
    <dbReference type="NCBI Taxonomy" id="159749"/>
    <lineage>
        <taxon>Eukaryota</taxon>
        <taxon>Sar</taxon>
        <taxon>Stramenopiles</taxon>
        <taxon>Ochrophyta</taxon>
        <taxon>Bacillariophyta</taxon>
        <taxon>Coscinodiscophyceae</taxon>
        <taxon>Thalassiosirophycidae</taxon>
        <taxon>Thalassiosirales</taxon>
        <taxon>Thalassiosiraceae</taxon>
        <taxon>Thalassiosira</taxon>
    </lineage>
</organism>
<dbReference type="Proteomes" id="UP000266841">
    <property type="component" value="Unassembled WGS sequence"/>
</dbReference>
<keyword evidence="2" id="KW-1185">Reference proteome</keyword>
<feature type="non-terminal residue" evidence="1">
    <location>
        <position position="145"/>
    </location>
</feature>
<sequence length="145" mass="16347">MMSPLRYNQVSDYASIGVRRAVSVNFSFVPAVPTALKLTISQLQAVEKGNREHGERFEYNSIITNMLGWLIEHLTDYNSAEFFSKRIWSKMGAESDASIAMDDLRFPLWDGFGFSGTLRDLARFGELTRNNGKVIDNLGTCEKVV</sequence>
<dbReference type="SUPFAM" id="SSF56601">
    <property type="entry name" value="beta-lactamase/transpeptidase-like"/>
    <property type="match status" value="1"/>
</dbReference>
<dbReference type="OrthoDB" id="5946976at2759"/>
<protein>
    <submittedName>
        <fullName evidence="1">Uncharacterized protein</fullName>
    </submittedName>
</protein>
<accession>K0TCS2</accession>
<dbReference type="Gene3D" id="3.40.710.10">
    <property type="entry name" value="DD-peptidase/beta-lactamase superfamily"/>
    <property type="match status" value="1"/>
</dbReference>
<evidence type="ECO:0000313" key="1">
    <source>
        <dbReference type="EMBL" id="EJK71266.1"/>
    </source>
</evidence>
<proteinExistence type="predicted"/>
<dbReference type="AlphaFoldDB" id="K0TCS2"/>
<gene>
    <name evidence="1" type="ORF">THAOC_07315</name>
</gene>
<dbReference type="InterPro" id="IPR012338">
    <property type="entry name" value="Beta-lactam/transpept-like"/>
</dbReference>
<name>K0TCS2_THAOC</name>
<reference evidence="1 2" key="1">
    <citation type="journal article" date="2012" name="Genome Biol.">
        <title>Genome and low-iron response of an oceanic diatom adapted to chronic iron limitation.</title>
        <authorList>
            <person name="Lommer M."/>
            <person name="Specht M."/>
            <person name="Roy A.S."/>
            <person name="Kraemer L."/>
            <person name="Andreson R."/>
            <person name="Gutowska M.A."/>
            <person name="Wolf J."/>
            <person name="Bergner S.V."/>
            <person name="Schilhabel M.B."/>
            <person name="Klostermeier U.C."/>
            <person name="Beiko R.G."/>
            <person name="Rosenstiel P."/>
            <person name="Hippler M."/>
            <person name="Laroche J."/>
        </authorList>
    </citation>
    <scope>NUCLEOTIDE SEQUENCE [LARGE SCALE GENOMIC DNA]</scope>
    <source>
        <strain evidence="1 2">CCMP1005</strain>
    </source>
</reference>